<feature type="transmembrane region" description="Helical" evidence="1">
    <location>
        <begin position="115"/>
        <end position="135"/>
    </location>
</feature>
<dbReference type="AlphaFoldDB" id="A0A6M0CJM1"/>
<keyword evidence="1" id="KW-0472">Membrane</keyword>
<evidence type="ECO:0000313" key="2">
    <source>
        <dbReference type="EMBL" id="NER18041.1"/>
    </source>
</evidence>
<organism evidence="2 3">
    <name type="scientific">Spongiivirga citrea</name>
    <dbReference type="NCBI Taxonomy" id="1481457"/>
    <lineage>
        <taxon>Bacteria</taxon>
        <taxon>Pseudomonadati</taxon>
        <taxon>Bacteroidota</taxon>
        <taxon>Flavobacteriia</taxon>
        <taxon>Flavobacteriales</taxon>
        <taxon>Flavobacteriaceae</taxon>
        <taxon>Spongiivirga</taxon>
    </lineage>
</organism>
<keyword evidence="3" id="KW-1185">Reference proteome</keyword>
<protein>
    <recommendedName>
        <fullName evidence="4">Glycine zipper family protein</fullName>
    </recommendedName>
</protein>
<name>A0A6M0CJM1_9FLAO</name>
<keyword evidence="1" id="KW-0812">Transmembrane</keyword>
<keyword evidence="1" id="KW-1133">Transmembrane helix</keyword>
<gene>
    <name evidence="2" type="ORF">GWK10_12515</name>
</gene>
<sequence>MTIQEAQSNFERLKSNTEVKSEIRTYQSFINILSELDARTFTETELNKIQDQLAKIEFDSVTKKKSIHFLKQLNTFKSFLKTEFSLVGKNYYTGLGMSLGMALGMSLGISFMSLIGISLSMTGGMIAGMILGMFIGQTKDKEAEKENRVLSSIGSM</sequence>
<dbReference type="Proteomes" id="UP000474296">
    <property type="component" value="Unassembled WGS sequence"/>
</dbReference>
<accession>A0A6M0CJM1</accession>
<evidence type="ECO:0008006" key="4">
    <source>
        <dbReference type="Google" id="ProtNLM"/>
    </source>
</evidence>
<dbReference type="EMBL" id="JAABOQ010000005">
    <property type="protein sequence ID" value="NER18041.1"/>
    <property type="molecule type" value="Genomic_DNA"/>
</dbReference>
<proteinExistence type="predicted"/>
<comment type="caution">
    <text evidence="2">The sequence shown here is derived from an EMBL/GenBank/DDBJ whole genome shotgun (WGS) entry which is preliminary data.</text>
</comment>
<reference evidence="2 3" key="1">
    <citation type="submission" date="2020-01" db="EMBL/GenBank/DDBJ databases">
        <title>Spongiivirga citrea KCTC 32990T.</title>
        <authorList>
            <person name="Wang G."/>
        </authorList>
    </citation>
    <scope>NUCLEOTIDE SEQUENCE [LARGE SCALE GENOMIC DNA]</scope>
    <source>
        <strain evidence="2 3">KCTC 32990</strain>
    </source>
</reference>
<evidence type="ECO:0000313" key="3">
    <source>
        <dbReference type="Proteomes" id="UP000474296"/>
    </source>
</evidence>
<feature type="transmembrane region" description="Helical" evidence="1">
    <location>
        <begin position="91"/>
        <end position="109"/>
    </location>
</feature>
<evidence type="ECO:0000256" key="1">
    <source>
        <dbReference type="SAM" id="Phobius"/>
    </source>
</evidence>
<dbReference type="RefSeq" id="WP_164032723.1">
    <property type="nucleotide sequence ID" value="NZ_JAABOQ010000005.1"/>
</dbReference>